<dbReference type="RefSeq" id="WP_155933264.1">
    <property type="nucleotide sequence ID" value="NZ_WODC01000003.1"/>
</dbReference>
<protein>
    <submittedName>
        <fullName evidence="2">Uncharacterized protein</fullName>
    </submittedName>
</protein>
<dbReference type="AlphaFoldDB" id="A0A7K1KN28"/>
<proteinExistence type="predicted"/>
<dbReference type="EMBL" id="WODC01000003">
    <property type="protein sequence ID" value="MUM77282.1"/>
    <property type="molecule type" value="Genomic_DNA"/>
</dbReference>
<comment type="caution">
    <text evidence="2">The sequence shown here is derived from an EMBL/GenBank/DDBJ whole genome shotgun (WGS) entry which is preliminary data.</text>
</comment>
<feature type="transmembrane region" description="Helical" evidence="1">
    <location>
        <begin position="29"/>
        <end position="57"/>
    </location>
</feature>
<keyword evidence="1" id="KW-0812">Transmembrane</keyword>
<reference evidence="2 3" key="1">
    <citation type="submission" date="2019-11" db="EMBL/GenBank/DDBJ databases">
        <title>Pseudodesulfovibrio alkaliphilus, sp. nov., an alkaliphilic sulfate-reducing bacteria from mud volcano of Taman peninsula, Russia.</title>
        <authorList>
            <person name="Frolova A."/>
            <person name="Merkel A.Y."/>
            <person name="Slobodkin A.I."/>
        </authorList>
    </citation>
    <scope>NUCLEOTIDE SEQUENCE [LARGE SCALE GENOMIC DNA]</scope>
    <source>
        <strain evidence="2 3">F-1</strain>
    </source>
</reference>
<keyword evidence="1" id="KW-1133">Transmembrane helix</keyword>
<dbReference type="Proteomes" id="UP000461162">
    <property type="component" value="Unassembled WGS sequence"/>
</dbReference>
<keyword evidence="3" id="KW-1185">Reference proteome</keyword>
<evidence type="ECO:0000313" key="3">
    <source>
        <dbReference type="Proteomes" id="UP000461162"/>
    </source>
</evidence>
<keyword evidence="1" id="KW-0472">Membrane</keyword>
<sequence>MNKLLIPLLVVHYATLVHERVLMTFDDYHFIPLCFALLSAALAVTVAAFCTLGWAYVRFLRGDKGAPDPAA</sequence>
<evidence type="ECO:0000313" key="2">
    <source>
        <dbReference type="EMBL" id="MUM77282.1"/>
    </source>
</evidence>
<evidence type="ECO:0000256" key="1">
    <source>
        <dbReference type="SAM" id="Phobius"/>
    </source>
</evidence>
<organism evidence="2 3">
    <name type="scientific">Pseudodesulfovibrio alkaliphilus</name>
    <dbReference type="NCBI Taxonomy" id="2661613"/>
    <lineage>
        <taxon>Bacteria</taxon>
        <taxon>Pseudomonadati</taxon>
        <taxon>Thermodesulfobacteriota</taxon>
        <taxon>Desulfovibrionia</taxon>
        <taxon>Desulfovibrionales</taxon>
        <taxon>Desulfovibrionaceae</taxon>
    </lineage>
</organism>
<accession>A0A7K1KN28</accession>
<name>A0A7K1KN28_9BACT</name>
<gene>
    <name evidence="2" type="ORF">GKC30_06525</name>
</gene>